<dbReference type="AlphaFoldDB" id="A0A2C9LW77"/>
<dbReference type="Proteomes" id="UP000076420">
    <property type="component" value="Unassembled WGS sequence"/>
</dbReference>
<gene>
    <name evidence="2" type="primary">106063515</name>
</gene>
<sequence length="136" mass="15355">MDKKGSSLSADAAEFVPLRVSEISKPGQSKHPGAQEKWKRRNAVEINEVPRYLTSCYPFVPPDSSKYRSETPRFQPPFHFQGNMSAATPMRFPPWPQVHADYMGSYLPTSYGGMAPLSLDMTKVEGNRTSYIVIWL</sequence>
<accession>A0A2C9LW77</accession>
<feature type="region of interest" description="Disordered" evidence="1">
    <location>
        <begin position="19"/>
        <end position="41"/>
    </location>
</feature>
<dbReference type="VEuPathDB" id="VectorBase:BGLAX_036388"/>
<dbReference type="VEuPathDB" id="VectorBase:BGLB035684"/>
<reference evidence="2" key="1">
    <citation type="submission" date="2020-05" db="UniProtKB">
        <authorList>
            <consortium name="EnsemblMetazoa"/>
        </authorList>
    </citation>
    <scope>IDENTIFICATION</scope>
    <source>
        <strain evidence="2">BB02</strain>
    </source>
</reference>
<evidence type="ECO:0000313" key="3">
    <source>
        <dbReference type="Proteomes" id="UP000076420"/>
    </source>
</evidence>
<proteinExistence type="predicted"/>
<name>A0A2C9LW77_BIOGL</name>
<evidence type="ECO:0000313" key="2">
    <source>
        <dbReference type="EnsemblMetazoa" id="BGLB035684-PA"/>
    </source>
</evidence>
<organism evidence="2 3">
    <name type="scientific">Biomphalaria glabrata</name>
    <name type="common">Bloodfluke planorb</name>
    <name type="synonym">Freshwater snail</name>
    <dbReference type="NCBI Taxonomy" id="6526"/>
    <lineage>
        <taxon>Eukaryota</taxon>
        <taxon>Metazoa</taxon>
        <taxon>Spiralia</taxon>
        <taxon>Lophotrochozoa</taxon>
        <taxon>Mollusca</taxon>
        <taxon>Gastropoda</taxon>
        <taxon>Heterobranchia</taxon>
        <taxon>Euthyneura</taxon>
        <taxon>Panpulmonata</taxon>
        <taxon>Hygrophila</taxon>
        <taxon>Lymnaeoidea</taxon>
        <taxon>Planorbidae</taxon>
        <taxon>Biomphalaria</taxon>
    </lineage>
</organism>
<protein>
    <submittedName>
        <fullName evidence="2">Uncharacterized protein</fullName>
    </submittedName>
</protein>
<dbReference type="KEGG" id="bgt:106063515"/>
<evidence type="ECO:0000256" key="1">
    <source>
        <dbReference type="SAM" id="MobiDB-lite"/>
    </source>
</evidence>
<dbReference type="EnsemblMetazoa" id="BGLB035684-RA">
    <property type="protein sequence ID" value="BGLB035684-PA"/>
    <property type="gene ID" value="BGLB035684"/>
</dbReference>